<keyword evidence="2" id="KW-1185">Reference proteome</keyword>
<accession>A0ACB9ZS97</accession>
<evidence type="ECO:0000313" key="1">
    <source>
        <dbReference type="EMBL" id="KAI5649964.1"/>
    </source>
</evidence>
<protein>
    <submittedName>
        <fullName evidence="1">Uncharacterized protein</fullName>
    </submittedName>
</protein>
<evidence type="ECO:0000313" key="2">
    <source>
        <dbReference type="Proteomes" id="UP001060085"/>
    </source>
</evidence>
<comment type="caution">
    <text evidence="1">The sequence shown here is derived from an EMBL/GenBank/DDBJ whole genome shotgun (WGS) entry which is preliminary data.</text>
</comment>
<proteinExistence type="predicted"/>
<name>A0ACB9ZS97_CATRO</name>
<gene>
    <name evidence="1" type="ORF">M9H77_35969</name>
</gene>
<dbReference type="Proteomes" id="UP001060085">
    <property type="component" value="Linkage Group LG08"/>
</dbReference>
<organism evidence="1 2">
    <name type="scientific">Catharanthus roseus</name>
    <name type="common">Madagascar periwinkle</name>
    <name type="synonym">Vinca rosea</name>
    <dbReference type="NCBI Taxonomy" id="4058"/>
    <lineage>
        <taxon>Eukaryota</taxon>
        <taxon>Viridiplantae</taxon>
        <taxon>Streptophyta</taxon>
        <taxon>Embryophyta</taxon>
        <taxon>Tracheophyta</taxon>
        <taxon>Spermatophyta</taxon>
        <taxon>Magnoliopsida</taxon>
        <taxon>eudicotyledons</taxon>
        <taxon>Gunneridae</taxon>
        <taxon>Pentapetalae</taxon>
        <taxon>asterids</taxon>
        <taxon>lamiids</taxon>
        <taxon>Gentianales</taxon>
        <taxon>Apocynaceae</taxon>
        <taxon>Rauvolfioideae</taxon>
        <taxon>Vinceae</taxon>
        <taxon>Catharanthinae</taxon>
        <taxon>Catharanthus</taxon>
    </lineage>
</organism>
<reference evidence="2" key="1">
    <citation type="journal article" date="2023" name="Nat. Plants">
        <title>Single-cell RNA sequencing provides a high-resolution roadmap for understanding the multicellular compartmentation of specialized metabolism.</title>
        <authorList>
            <person name="Sun S."/>
            <person name="Shen X."/>
            <person name="Li Y."/>
            <person name="Li Y."/>
            <person name="Wang S."/>
            <person name="Li R."/>
            <person name="Zhang H."/>
            <person name="Shen G."/>
            <person name="Guo B."/>
            <person name="Wei J."/>
            <person name="Xu J."/>
            <person name="St-Pierre B."/>
            <person name="Chen S."/>
            <person name="Sun C."/>
        </authorList>
    </citation>
    <scope>NUCLEOTIDE SEQUENCE [LARGE SCALE GENOMIC DNA]</scope>
</reference>
<sequence length="95" mass="10950">MGFDSRRKLEFGDFEVYVNAREQHRLVMTLLFSPGTMICLSAEYENENGWNLESSVKGFANIDNLALVNVEELEWLVFLVQLVAFLVPSKMMEPM</sequence>
<dbReference type="EMBL" id="CM044708">
    <property type="protein sequence ID" value="KAI5649964.1"/>
    <property type="molecule type" value="Genomic_DNA"/>
</dbReference>